<gene>
    <name evidence="1" type="ORF">HAX54_029435</name>
</gene>
<dbReference type="EMBL" id="JACEIK010003651">
    <property type="protein sequence ID" value="MCD9642562.1"/>
    <property type="molecule type" value="Genomic_DNA"/>
</dbReference>
<name>A0ABS8V854_DATST</name>
<comment type="caution">
    <text evidence="1">The sequence shown here is derived from an EMBL/GenBank/DDBJ whole genome shotgun (WGS) entry which is preliminary data.</text>
</comment>
<organism evidence="1 2">
    <name type="scientific">Datura stramonium</name>
    <name type="common">Jimsonweed</name>
    <name type="synonym">Common thornapple</name>
    <dbReference type="NCBI Taxonomy" id="4076"/>
    <lineage>
        <taxon>Eukaryota</taxon>
        <taxon>Viridiplantae</taxon>
        <taxon>Streptophyta</taxon>
        <taxon>Embryophyta</taxon>
        <taxon>Tracheophyta</taxon>
        <taxon>Spermatophyta</taxon>
        <taxon>Magnoliopsida</taxon>
        <taxon>eudicotyledons</taxon>
        <taxon>Gunneridae</taxon>
        <taxon>Pentapetalae</taxon>
        <taxon>asterids</taxon>
        <taxon>lamiids</taxon>
        <taxon>Solanales</taxon>
        <taxon>Solanaceae</taxon>
        <taxon>Solanoideae</taxon>
        <taxon>Datureae</taxon>
        <taxon>Datura</taxon>
    </lineage>
</organism>
<feature type="non-terminal residue" evidence="1">
    <location>
        <position position="1"/>
    </location>
</feature>
<reference evidence="1 2" key="1">
    <citation type="journal article" date="2021" name="BMC Genomics">
        <title>Datura genome reveals duplications of psychoactive alkaloid biosynthetic genes and high mutation rate following tissue culture.</title>
        <authorList>
            <person name="Rajewski A."/>
            <person name="Carter-House D."/>
            <person name="Stajich J."/>
            <person name="Litt A."/>
        </authorList>
    </citation>
    <scope>NUCLEOTIDE SEQUENCE [LARGE SCALE GENOMIC DNA]</scope>
    <source>
        <strain evidence="1">AR-01</strain>
    </source>
</reference>
<dbReference type="Proteomes" id="UP000823775">
    <property type="component" value="Unassembled WGS sequence"/>
</dbReference>
<keyword evidence="2" id="KW-1185">Reference proteome</keyword>
<feature type="non-terminal residue" evidence="1">
    <location>
        <position position="61"/>
    </location>
</feature>
<protein>
    <submittedName>
        <fullName evidence="1">Uncharacterized protein</fullName>
    </submittedName>
</protein>
<proteinExistence type="predicted"/>
<evidence type="ECO:0000313" key="2">
    <source>
        <dbReference type="Proteomes" id="UP000823775"/>
    </source>
</evidence>
<evidence type="ECO:0000313" key="1">
    <source>
        <dbReference type="EMBL" id="MCD9642562.1"/>
    </source>
</evidence>
<sequence length="61" mass="6688">ELLGCYNSMPQYDSLLGGTSHTTARSMVSGNDRAQELGCPSKVCPSKVLQDSSLCWEFFNQ</sequence>
<accession>A0ABS8V854</accession>